<keyword evidence="1" id="KW-0812">Transmembrane</keyword>
<dbReference type="EMBL" id="MLQL01000057">
    <property type="protein sequence ID" value="OQE13019.1"/>
    <property type="molecule type" value="Genomic_DNA"/>
</dbReference>
<dbReference type="Proteomes" id="UP000191342">
    <property type="component" value="Unassembled WGS sequence"/>
</dbReference>
<proteinExistence type="predicted"/>
<organism evidence="2 3">
    <name type="scientific">Penicillium flavigenum</name>
    <dbReference type="NCBI Taxonomy" id="254877"/>
    <lineage>
        <taxon>Eukaryota</taxon>
        <taxon>Fungi</taxon>
        <taxon>Dikarya</taxon>
        <taxon>Ascomycota</taxon>
        <taxon>Pezizomycotina</taxon>
        <taxon>Eurotiomycetes</taxon>
        <taxon>Eurotiomycetidae</taxon>
        <taxon>Eurotiales</taxon>
        <taxon>Aspergillaceae</taxon>
        <taxon>Penicillium</taxon>
    </lineage>
</organism>
<accession>A0A1V6SGZ1</accession>
<feature type="transmembrane region" description="Helical" evidence="1">
    <location>
        <begin position="7"/>
        <end position="26"/>
    </location>
</feature>
<evidence type="ECO:0000313" key="2">
    <source>
        <dbReference type="EMBL" id="OQE13019.1"/>
    </source>
</evidence>
<dbReference type="InterPro" id="IPR036514">
    <property type="entry name" value="SGNH_hydro_sf"/>
</dbReference>
<evidence type="ECO:0000256" key="1">
    <source>
        <dbReference type="SAM" id="Phobius"/>
    </source>
</evidence>
<keyword evidence="1" id="KW-0472">Membrane</keyword>
<name>A0A1V6SGZ1_9EURO</name>
<evidence type="ECO:0000313" key="3">
    <source>
        <dbReference type="Proteomes" id="UP000191342"/>
    </source>
</evidence>
<dbReference type="SUPFAM" id="SSF52266">
    <property type="entry name" value="SGNH hydrolase"/>
    <property type="match status" value="1"/>
</dbReference>
<gene>
    <name evidence="2" type="ORF">PENFLA_c057G01650</name>
</gene>
<keyword evidence="1" id="KW-1133">Transmembrane helix</keyword>
<dbReference type="Gene3D" id="3.40.50.1110">
    <property type="entry name" value="SGNH hydrolase"/>
    <property type="match status" value="1"/>
</dbReference>
<dbReference type="AlphaFoldDB" id="A0A1V6SGZ1"/>
<dbReference type="STRING" id="254877.A0A1V6SGZ1"/>
<keyword evidence="3" id="KW-1185">Reference proteome</keyword>
<dbReference type="OrthoDB" id="5278722at2759"/>
<sequence>MTRILNRFYALSAVAVCMILTTAWFLTSRSFSDIDPLASDTFQIANMFDQRLVVFGDSWSDNKSNSPQGKLSCHQENLAQTANPQKDKTIGAVVDNKELNLLDRLSQTHPADFKSQLQQWLDAETAATKDLSAEAIRSRQDRTIFVVSFGVWDLWSLVAKDYDAASKSVERRIATLMGQLDTLSERLGTTGLRVILTQTVDVTFLPGFKAGGLDKDTVRILEEWNGKLGEVARERSGTVYLFDTNAFMMDRIRDWQLYAAGIEEENGSGRNLDGWENVVEPCVESGFQVMMSKKEQCEHPDKYLF</sequence>
<protein>
    <submittedName>
        <fullName evidence="2">Uncharacterized protein</fullName>
    </submittedName>
</protein>
<comment type="caution">
    <text evidence="2">The sequence shown here is derived from an EMBL/GenBank/DDBJ whole genome shotgun (WGS) entry which is preliminary data.</text>
</comment>
<reference evidence="3" key="1">
    <citation type="journal article" date="2017" name="Nat. Microbiol.">
        <title>Global analysis of biosynthetic gene clusters reveals vast potential of secondary metabolite production in Penicillium species.</title>
        <authorList>
            <person name="Nielsen J.C."/>
            <person name="Grijseels S."/>
            <person name="Prigent S."/>
            <person name="Ji B."/>
            <person name="Dainat J."/>
            <person name="Nielsen K.F."/>
            <person name="Frisvad J.C."/>
            <person name="Workman M."/>
            <person name="Nielsen J."/>
        </authorList>
    </citation>
    <scope>NUCLEOTIDE SEQUENCE [LARGE SCALE GENOMIC DNA]</scope>
    <source>
        <strain evidence="3">IBT 14082</strain>
    </source>
</reference>
<feature type="non-terminal residue" evidence="2">
    <location>
        <position position="305"/>
    </location>
</feature>